<dbReference type="InterPro" id="IPR039231">
    <property type="entry name" value="TPGS2"/>
</dbReference>
<evidence type="ECO:0000313" key="3">
    <source>
        <dbReference type="EMBL" id="CAE0755749.1"/>
    </source>
</evidence>
<dbReference type="SMART" id="SM00860">
    <property type="entry name" value="SMI1_KNR4"/>
    <property type="match status" value="1"/>
</dbReference>
<dbReference type="InterPro" id="IPR018958">
    <property type="entry name" value="Knr4/Smi1-like_dom"/>
</dbReference>
<name>A0A7S4B6E7_CHRCT</name>
<gene>
    <name evidence="3" type="ORF">PCAR00345_LOCUS8337</name>
</gene>
<dbReference type="EMBL" id="HBIZ01013721">
    <property type="protein sequence ID" value="CAE0755749.1"/>
    <property type="molecule type" value="Transcribed_RNA"/>
</dbReference>
<evidence type="ECO:0000259" key="2">
    <source>
        <dbReference type="SMART" id="SM00860"/>
    </source>
</evidence>
<feature type="region of interest" description="Disordered" evidence="1">
    <location>
        <begin position="214"/>
        <end position="301"/>
    </location>
</feature>
<dbReference type="PANTHER" id="PTHR31854">
    <property type="entry name" value="TUBULIN POLYGLUTAMYLASE COMPLEX SUBUNIT 2"/>
    <property type="match status" value="1"/>
</dbReference>
<organism evidence="3">
    <name type="scientific">Chrysotila carterae</name>
    <name type="common">Marine alga</name>
    <name type="synonym">Syracosphaera carterae</name>
    <dbReference type="NCBI Taxonomy" id="13221"/>
    <lineage>
        <taxon>Eukaryota</taxon>
        <taxon>Haptista</taxon>
        <taxon>Haptophyta</taxon>
        <taxon>Prymnesiophyceae</taxon>
        <taxon>Isochrysidales</taxon>
        <taxon>Isochrysidaceae</taxon>
        <taxon>Chrysotila</taxon>
    </lineage>
</organism>
<accession>A0A7S4B6E7</accession>
<feature type="compositionally biased region" description="Polar residues" evidence="1">
    <location>
        <begin position="284"/>
        <end position="301"/>
    </location>
</feature>
<proteinExistence type="predicted"/>
<reference evidence="3" key="1">
    <citation type="submission" date="2021-01" db="EMBL/GenBank/DDBJ databases">
        <authorList>
            <person name="Corre E."/>
            <person name="Pelletier E."/>
            <person name="Niang G."/>
            <person name="Scheremetjew M."/>
            <person name="Finn R."/>
            <person name="Kale V."/>
            <person name="Holt S."/>
            <person name="Cochrane G."/>
            <person name="Meng A."/>
            <person name="Brown T."/>
            <person name="Cohen L."/>
        </authorList>
    </citation>
    <scope>NUCLEOTIDE SEQUENCE</scope>
    <source>
        <strain evidence="3">CCMP645</strain>
    </source>
</reference>
<feature type="compositionally biased region" description="Basic and acidic residues" evidence="1">
    <location>
        <begin position="217"/>
        <end position="226"/>
    </location>
</feature>
<dbReference type="AlphaFoldDB" id="A0A7S4B6E7"/>
<dbReference type="PANTHER" id="PTHR31854:SF2">
    <property type="entry name" value="TUBULIN POLYGLUTAMYLASE COMPLEX SUBUNIT 2"/>
    <property type="match status" value="1"/>
</dbReference>
<feature type="domain" description="Knr4/Smi1-like" evidence="2">
    <location>
        <begin position="39"/>
        <end position="176"/>
    </location>
</feature>
<protein>
    <recommendedName>
        <fullName evidence="2">Knr4/Smi1-like domain-containing protein</fullName>
    </recommendedName>
</protein>
<evidence type="ECO:0000256" key="1">
    <source>
        <dbReference type="SAM" id="MobiDB-lite"/>
    </source>
</evidence>
<sequence>MLPLLRPGSESFEGVAHDLAQMLEENPKLRDIDISERPPARSADVAHWDYSRTGVKLPEDLKAFLGVSDGLNITWSARLGRSVLPLGKLCINSLSQLQPLTESALRDADGGLHPDLPQPAPGKRLQAFDLDSSCACGRVCLFFCDPTDVRKAQVWFEDLSCRWSFIANSFTDYFRLMVLHLGLARWQCAYARAGLDPVAREWCRFLTPERLSLHPKHGGDGGHDGGRGGSDVRTNGGGTPRLAFSSCSSPAEDSLRGAALSGGGSPSETLHSPARSVASDKSSRGQGSARCNSGRKWTSNR</sequence>